<dbReference type="PANTHER" id="PTHR22642">
    <property type="entry name" value="IMIDAZOLONEPROPIONASE"/>
    <property type="match status" value="1"/>
</dbReference>
<accession>A0ABW4KNW7</accession>
<dbReference type="InterPro" id="IPR033932">
    <property type="entry name" value="YtcJ-like"/>
</dbReference>
<dbReference type="Gene3D" id="2.30.40.10">
    <property type="entry name" value="Urease, subunit C, domain 1"/>
    <property type="match status" value="1"/>
</dbReference>
<name>A0ABW4KNW7_9BACI</name>
<protein>
    <submittedName>
        <fullName evidence="2">Amidohydrolase</fullName>
        <ecNumber evidence="2">3.5.-.-</ecNumber>
    </submittedName>
</protein>
<evidence type="ECO:0000313" key="2">
    <source>
        <dbReference type="EMBL" id="MFD1707935.1"/>
    </source>
</evidence>
<organism evidence="2 3">
    <name type="scientific">Siminovitchia sediminis</name>
    <dbReference type="NCBI Taxonomy" id="1274353"/>
    <lineage>
        <taxon>Bacteria</taxon>
        <taxon>Bacillati</taxon>
        <taxon>Bacillota</taxon>
        <taxon>Bacilli</taxon>
        <taxon>Bacillales</taxon>
        <taxon>Bacillaceae</taxon>
        <taxon>Siminovitchia</taxon>
    </lineage>
</organism>
<dbReference type="CDD" id="cd01300">
    <property type="entry name" value="YtcJ_like"/>
    <property type="match status" value="1"/>
</dbReference>
<feature type="domain" description="Amidohydrolase 3" evidence="1">
    <location>
        <begin position="51"/>
        <end position="534"/>
    </location>
</feature>
<dbReference type="EMBL" id="JBHUEO010000049">
    <property type="protein sequence ID" value="MFD1707935.1"/>
    <property type="molecule type" value="Genomic_DNA"/>
</dbReference>
<dbReference type="Pfam" id="PF07969">
    <property type="entry name" value="Amidohydro_3"/>
    <property type="match status" value="1"/>
</dbReference>
<dbReference type="RefSeq" id="WP_380774811.1">
    <property type="nucleotide sequence ID" value="NZ_JBHUEO010000049.1"/>
</dbReference>
<dbReference type="SUPFAM" id="SSF51338">
    <property type="entry name" value="Composite domain of metallo-dependent hydrolases"/>
    <property type="match status" value="1"/>
</dbReference>
<dbReference type="InterPro" id="IPR013108">
    <property type="entry name" value="Amidohydro_3"/>
</dbReference>
<dbReference type="PANTHER" id="PTHR22642:SF2">
    <property type="entry name" value="PROTEIN LONG AFTER FAR-RED 3"/>
    <property type="match status" value="1"/>
</dbReference>
<dbReference type="EC" id="3.5.-.-" evidence="2"/>
<dbReference type="Gene3D" id="3.20.20.140">
    <property type="entry name" value="Metal-dependent hydrolases"/>
    <property type="match status" value="1"/>
</dbReference>
<dbReference type="Proteomes" id="UP001597301">
    <property type="component" value="Unassembled WGS sequence"/>
</dbReference>
<sequence length="546" mass="60731">MSADLILFNGKIITVNNNFDVKESVAIKDGKFIAVGTNHEVDAFGGENTEWIDLMGKTVIPGFIDSHIHVEMCASQIGWVNLEGTKEIQDVLQLISERVQATPLGETVMVGGPWHEKQLKEGRMLTRWDIDQVSPNHPVVIKRGGHVMMCNSKALEKAGITDHTPNPDHGIIVRDKDTGKAIGVLIEDAIKLVDVLIPKLSEDEMAKNILSFMAEQNSYGVTGMTDPLVTQNQINIYKEIAKKRNPTARISALHFVNSLEETKEVFSTYRPLEGDNFFRITGVKTFADGGVEGAWMKEPYQIVKGQQEDPTFHGVPYYPQERQNELREMLNLTAQEGWQMQIHVAGDAATEQIVDLYEEVSKEHPIDSYRWTAMHVLSVRAEELQKMKEIGCSATVQNLSYLLGKNMVHYWGQERGSNAAPIRSMIDLGIPLGGGTDSPVVPWNPFISISWMVTREIVDGSVLGIHEAITREEAIKLWTIGSAYNQFNEENVGSIEPGKFADLAVLSDDILTVSEEKIKDLHSELTMVNGNIVFLKNDSLVPAGQV</sequence>
<evidence type="ECO:0000313" key="3">
    <source>
        <dbReference type="Proteomes" id="UP001597301"/>
    </source>
</evidence>
<dbReference type="InterPro" id="IPR032466">
    <property type="entry name" value="Metal_Hydrolase"/>
</dbReference>
<keyword evidence="2" id="KW-0378">Hydrolase</keyword>
<dbReference type="InterPro" id="IPR011059">
    <property type="entry name" value="Metal-dep_hydrolase_composite"/>
</dbReference>
<comment type="caution">
    <text evidence="2">The sequence shown here is derived from an EMBL/GenBank/DDBJ whole genome shotgun (WGS) entry which is preliminary data.</text>
</comment>
<reference evidence="3" key="1">
    <citation type="journal article" date="2019" name="Int. J. Syst. Evol. Microbiol.">
        <title>The Global Catalogue of Microorganisms (GCM) 10K type strain sequencing project: providing services to taxonomists for standard genome sequencing and annotation.</title>
        <authorList>
            <consortium name="The Broad Institute Genomics Platform"/>
            <consortium name="The Broad Institute Genome Sequencing Center for Infectious Disease"/>
            <person name="Wu L."/>
            <person name="Ma J."/>
        </authorList>
    </citation>
    <scope>NUCLEOTIDE SEQUENCE [LARGE SCALE GENOMIC DNA]</scope>
    <source>
        <strain evidence="3">CGMCC 1.12295</strain>
    </source>
</reference>
<dbReference type="GO" id="GO:0016787">
    <property type="term" value="F:hydrolase activity"/>
    <property type="evidence" value="ECO:0007669"/>
    <property type="project" value="UniProtKB-KW"/>
</dbReference>
<keyword evidence="3" id="KW-1185">Reference proteome</keyword>
<dbReference type="SUPFAM" id="SSF51556">
    <property type="entry name" value="Metallo-dependent hydrolases"/>
    <property type="match status" value="1"/>
</dbReference>
<evidence type="ECO:0000259" key="1">
    <source>
        <dbReference type="Pfam" id="PF07969"/>
    </source>
</evidence>
<gene>
    <name evidence="2" type="ORF">ACFSCZ_14510</name>
</gene>
<proteinExistence type="predicted"/>
<dbReference type="Gene3D" id="3.10.310.70">
    <property type="match status" value="1"/>
</dbReference>